<dbReference type="RefSeq" id="WP_155302607.1">
    <property type="nucleotide sequence ID" value="NZ_AP021875.1"/>
</dbReference>
<dbReference type="PANTHER" id="PTHR43673:SF2">
    <property type="entry name" value="NITROREDUCTASE"/>
    <property type="match status" value="1"/>
</dbReference>
<comment type="similarity">
    <text evidence="2">Belongs to the nitroreductase family.</text>
</comment>
<dbReference type="Pfam" id="PF00881">
    <property type="entry name" value="Nitroreductase"/>
    <property type="match status" value="1"/>
</dbReference>
<evidence type="ECO:0000256" key="2">
    <source>
        <dbReference type="ARBA" id="ARBA00007118"/>
    </source>
</evidence>
<keyword evidence="4" id="KW-0288">FMN</keyword>
<evidence type="ECO:0000256" key="5">
    <source>
        <dbReference type="ARBA" id="ARBA00023002"/>
    </source>
</evidence>
<evidence type="ECO:0000313" key="8">
    <source>
        <dbReference type="Proteomes" id="UP000427769"/>
    </source>
</evidence>
<organism evidence="7 8">
    <name type="scientific">Desulfosarcina widdelii</name>
    <dbReference type="NCBI Taxonomy" id="947919"/>
    <lineage>
        <taxon>Bacteria</taxon>
        <taxon>Pseudomonadati</taxon>
        <taxon>Thermodesulfobacteriota</taxon>
        <taxon>Desulfobacteria</taxon>
        <taxon>Desulfobacterales</taxon>
        <taxon>Desulfosarcinaceae</taxon>
        <taxon>Desulfosarcina</taxon>
    </lineage>
</organism>
<sequence length="191" mass="21133">MDLFSAIETRTSCRQFLPDPVEKSTVERILAAGIRAPSPLNTQPWRFIVITDPKIKQAIHTEAERCRTWAMETSGWKWLGKYRTDFLLQAPVLVAVVGNPEKSGMDMFQEDGPVGYLLACAAAVQNMLLAAHALGLGSLFFTLFDKGRLRSILDIPENRTPVALVCIGKSEGTDKPVPRKAVDDKTVYLDA</sequence>
<keyword evidence="3" id="KW-0285">Flavoprotein</keyword>
<evidence type="ECO:0000256" key="1">
    <source>
        <dbReference type="ARBA" id="ARBA00001917"/>
    </source>
</evidence>
<keyword evidence="5" id="KW-0560">Oxidoreductase</keyword>
<dbReference type="Gene3D" id="3.40.109.10">
    <property type="entry name" value="NADH Oxidase"/>
    <property type="match status" value="1"/>
</dbReference>
<proteinExistence type="inferred from homology"/>
<dbReference type="InterPro" id="IPR000415">
    <property type="entry name" value="Nitroreductase-like"/>
</dbReference>
<dbReference type="Proteomes" id="UP000427769">
    <property type="component" value="Chromosome"/>
</dbReference>
<keyword evidence="8" id="KW-1185">Reference proteome</keyword>
<dbReference type="OrthoDB" id="9798230at2"/>
<evidence type="ECO:0000259" key="6">
    <source>
        <dbReference type="Pfam" id="PF00881"/>
    </source>
</evidence>
<gene>
    <name evidence="7" type="ORF">DSCW_09240</name>
</gene>
<evidence type="ECO:0000256" key="3">
    <source>
        <dbReference type="ARBA" id="ARBA00022630"/>
    </source>
</evidence>
<dbReference type="GO" id="GO:0016491">
    <property type="term" value="F:oxidoreductase activity"/>
    <property type="evidence" value="ECO:0007669"/>
    <property type="project" value="UniProtKB-KW"/>
</dbReference>
<evidence type="ECO:0000256" key="4">
    <source>
        <dbReference type="ARBA" id="ARBA00022643"/>
    </source>
</evidence>
<name>A0A5K7ZAT6_9BACT</name>
<dbReference type="AlphaFoldDB" id="A0A5K7ZAT6"/>
<dbReference type="InterPro" id="IPR029479">
    <property type="entry name" value="Nitroreductase"/>
</dbReference>
<dbReference type="PANTHER" id="PTHR43673">
    <property type="entry name" value="NAD(P)H NITROREDUCTASE YDGI-RELATED"/>
    <property type="match status" value="1"/>
</dbReference>
<feature type="domain" description="Nitroreductase" evidence="6">
    <location>
        <begin position="7"/>
        <end position="169"/>
    </location>
</feature>
<dbReference type="EMBL" id="AP021875">
    <property type="protein sequence ID" value="BBO73507.1"/>
    <property type="molecule type" value="Genomic_DNA"/>
</dbReference>
<reference evidence="7 8" key="1">
    <citation type="submission" date="2019-11" db="EMBL/GenBank/DDBJ databases">
        <title>Comparative genomics of hydrocarbon-degrading Desulfosarcina strains.</title>
        <authorList>
            <person name="Watanabe M."/>
            <person name="Kojima H."/>
            <person name="Fukui M."/>
        </authorList>
    </citation>
    <scope>NUCLEOTIDE SEQUENCE [LARGE SCALE GENOMIC DNA]</scope>
    <source>
        <strain evidence="7 8">PP31</strain>
    </source>
</reference>
<evidence type="ECO:0000313" key="7">
    <source>
        <dbReference type="EMBL" id="BBO73507.1"/>
    </source>
</evidence>
<dbReference type="SUPFAM" id="SSF55469">
    <property type="entry name" value="FMN-dependent nitroreductase-like"/>
    <property type="match status" value="1"/>
</dbReference>
<dbReference type="KEGG" id="dwd:DSCW_09240"/>
<accession>A0A5K7ZAT6</accession>
<protein>
    <submittedName>
        <fullName evidence="7">Nitroreductase</fullName>
    </submittedName>
</protein>
<comment type="cofactor">
    <cofactor evidence="1">
        <name>FMN</name>
        <dbReference type="ChEBI" id="CHEBI:58210"/>
    </cofactor>
</comment>